<dbReference type="SUPFAM" id="SSF52540">
    <property type="entry name" value="P-loop containing nucleoside triphosphate hydrolases"/>
    <property type="match status" value="1"/>
</dbReference>
<dbReference type="Gene3D" id="1.10.860.10">
    <property type="entry name" value="DNAb Helicase, Chain A"/>
    <property type="match status" value="1"/>
</dbReference>
<evidence type="ECO:0000256" key="7">
    <source>
        <dbReference type="ARBA" id="ARBA00022840"/>
    </source>
</evidence>
<evidence type="ECO:0000256" key="12">
    <source>
        <dbReference type="RuleBase" id="RU362085"/>
    </source>
</evidence>
<keyword evidence="2 12" id="KW-0639">Primosome</keyword>
<evidence type="ECO:0000256" key="9">
    <source>
        <dbReference type="ARBA" id="ARBA00023235"/>
    </source>
</evidence>
<comment type="catalytic activity">
    <reaction evidence="10 12">
        <text>ATP + H2O = ADP + phosphate + H(+)</text>
        <dbReference type="Rhea" id="RHEA:13065"/>
        <dbReference type="ChEBI" id="CHEBI:15377"/>
        <dbReference type="ChEBI" id="CHEBI:15378"/>
        <dbReference type="ChEBI" id="CHEBI:30616"/>
        <dbReference type="ChEBI" id="CHEBI:43474"/>
        <dbReference type="ChEBI" id="CHEBI:456216"/>
        <dbReference type="EC" id="5.6.2.3"/>
    </reaction>
</comment>
<dbReference type="PANTHER" id="PTHR30153:SF2">
    <property type="entry name" value="REPLICATIVE DNA HELICASE"/>
    <property type="match status" value="1"/>
</dbReference>
<keyword evidence="3 12" id="KW-0235">DNA replication</keyword>
<dbReference type="InterPro" id="IPR027417">
    <property type="entry name" value="P-loop_NTPase"/>
</dbReference>
<dbReference type="EMBL" id="JAJODE010000022">
    <property type="protein sequence ID" value="MCD4839048.1"/>
    <property type="molecule type" value="Genomic_DNA"/>
</dbReference>
<keyword evidence="7 12" id="KW-0067">ATP-binding</keyword>
<keyword evidence="15" id="KW-1185">Reference proteome</keyword>
<dbReference type="InterPro" id="IPR036185">
    <property type="entry name" value="DNA_heli_DnaB-like_N_sf"/>
</dbReference>
<dbReference type="SUPFAM" id="SSF48024">
    <property type="entry name" value="N-terminal domain of DnaB helicase"/>
    <property type="match status" value="1"/>
</dbReference>
<evidence type="ECO:0000256" key="5">
    <source>
        <dbReference type="ARBA" id="ARBA00022801"/>
    </source>
</evidence>
<dbReference type="GO" id="GO:0016787">
    <property type="term" value="F:hydrolase activity"/>
    <property type="evidence" value="ECO:0007669"/>
    <property type="project" value="UniProtKB-KW"/>
</dbReference>
<evidence type="ECO:0000256" key="1">
    <source>
        <dbReference type="ARBA" id="ARBA00008428"/>
    </source>
</evidence>
<evidence type="ECO:0000256" key="3">
    <source>
        <dbReference type="ARBA" id="ARBA00022705"/>
    </source>
</evidence>
<dbReference type="PROSITE" id="PS51199">
    <property type="entry name" value="SF4_HELICASE"/>
    <property type="match status" value="1"/>
</dbReference>
<feature type="domain" description="SF4 helicase" evidence="13">
    <location>
        <begin position="169"/>
        <end position="434"/>
    </location>
</feature>
<keyword evidence="9" id="KW-0413">Isomerase</keyword>
<dbReference type="PANTHER" id="PTHR30153">
    <property type="entry name" value="REPLICATIVE DNA HELICASE DNAB"/>
    <property type="match status" value="1"/>
</dbReference>
<comment type="function">
    <text evidence="12">The main replicative DNA helicase, it participates in initiation and elongation during chromosome replication. Travels ahead of the DNA replisome, separating dsDNA into templates for DNA synthesis. A processive ATP-dependent 5'-3' DNA helicase it has DNA-dependent ATPase activity.</text>
</comment>
<dbReference type="EC" id="5.6.2.3" evidence="11 12"/>
<comment type="caution">
    <text evidence="14">The sequence shown here is derived from an EMBL/GenBank/DDBJ whole genome shotgun (WGS) entry which is preliminary data.</text>
</comment>
<evidence type="ECO:0000313" key="15">
    <source>
        <dbReference type="Proteomes" id="UP001162836"/>
    </source>
</evidence>
<evidence type="ECO:0000259" key="13">
    <source>
        <dbReference type="PROSITE" id="PS51199"/>
    </source>
</evidence>
<evidence type="ECO:0000256" key="6">
    <source>
        <dbReference type="ARBA" id="ARBA00022806"/>
    </source>
</evidence>
<keyword evidence="6 12" id="KW-0347">Helicase</keyword>
<evidence type="ECO:0000256" key="10">
    <source>
        <dbReference type="ARBA" id="ARBA00048954"/>
    </source>
</evidence>
<dbReference type="InterPro" id="IPR007694">
    <property type="entry name" value="DNA_helicase_DnaB-like_C"/>
</dbReference>
<comment type="similarity">
    <text evidence="1 12">Belongs to the helicase family. DnaB subfamily.</text>
</comment>
<dbReference type="NCBIfam" id="TIGR00665">
    <property type="entry name" value="DnaB"/>
    <property type="match status" value="1"/>
</dbReference>
<dbReference type="InterPro" id="IPR007693">
    <property type="entry name" value="DNA_helicase_DnaB-like_N"/>
</dbReference>
<keyword evidence="5 12" id="KW-0378">Hydrolase</keyword>
<dbReference type="InterPro" id="IPR007692">
    <property type="entry name" value="DNA_helicase_DnaB"/>
</dbReference>
<evidence type="ECO:0000256" key="8">
    <source>
        <dbReference type="ARBA" id="ARBA00023125"/>
    </source>
</evidence>
<evidence type="ECO:0000313" key="14">
    <source>
        <dbReference type="EMBL" id="MCD4839048.1"/>
    </source>
</evidence>
<gene>
    <name evidence="14" type="primary">dnaB</name>
    <name evidence="14" type="ORF">LRS37_09210</name>
</gene>
<dbReference type="InterPro" id="IPR016136">
    <property type="entry name" value="DNA_helicase_N/primase_C"/>
</dbReference>
<name>A0ABS8QIF6_9BACI</name>
<evidence type="ECO:0000256" key="2">
    <source>
        <dbReference type="ARBA" id="ARBA00022515"/>
    </source>
</evidence>
<keyword evidence="8 12" id="KW-0238">DNA-binding</keyword>
<dbReference type="RefSeq" id="WP_231314818.1">
    <property type="nucleotide sequence ID" value="NZ_JAJODE010000022.1"/>
</dbReference>
<evidence type="ECO:0000256" key="11">
    <source>
        <dbReference type="NCBIfam" id="TIGR00665"/>
    </source>
</evidence>
<dbReference type="Pfam" id="PF00772">
    <property type="entry name" value="DnaB"/>
    <property type="match status" value="1"/>
</dbReference>
<organism evidence="14 15">
    <name type="scientific">Neobacillus sedimentimangrovi</name>
    <dbReference type="NCBI Taxonomy" id="2699460"/>
    <lineage>
        <taxon>Bacteria</taxon>
        <taxon>Bacillati</taxon>
        <taxon>Bacillota</taxon>
        <taxon>Bacilli</taxon>
        <taxon>Bacillales</taxon>
        <taxon>Bacillaceae</taxon>
        <taxon>Neobacillus</taxon>
    </lineage>
</organism>
<dbReference type="Pfam" id="PF03796">
    <property type="entry name" value="DnaB_C"/>
    <property type="match status" value="1"/>
</dbReference>
<evidence type="ECO:0000256" key="4">
    <source>
        <dbReference type="ARBA" id="ARBA00022741"/>
    </source>
</evidence>
<protein>
    <recommendedName>
        <fullName evidence="11 12">Replicative DNA helicase</fullName>
        <ecNumber evidence="11 12">5.6.2.3</ecNumber>
    </recommendedName>
</protein>
<dbReference type="Proteomes" id="UP001162836">
    <property type="component" value="Unassembled WGS sequence"/>
</dbReference>
<dbReference type="GO" id="GO:0003678">
    <property type="term" value="F:DNA helicase activity"/>
    <property type="evidence" value="ECO:0007669"/>
    <property type="project" value="UniProtKB-EC"/>
</dbReference>
<reference evidence="14 15" key="1">
    <citation type="journal article" date="2023" name="Antonie Van Leeuwenhoek">
        <title>Unveiling the genomic potential of a novel thermostable glycoside hydrolases producing Neobacillus sedimentimangrovi UE25.</title>
        <authorList>
            <person name="Ejaz U."/>
            <person name="Saleem F."/>
            <person name="Rashid R."/>
            <person name="Hasan K.A."/>
            <person name="Syed M.N."/>
            <person name="Sohail M."/>
        </authorList>
    </citation>
    <scope>NUCLEOTIDE SEQUENCE [LARGE SCALE GENOMIC DNA]</scope>
    <source>
        <strain evidence="14 15">UE25</strain>
    </source>
</reference>
<dbReference type="Gene3D" id="3.40.50.300">
    <property type="entry name" value="P-loop containing nucleotide triphosphate hydrolases"/>
    <property type="match status" value="1"/>
</dbReference>
<sequence length="434" mass="49782">MNVMQSFEPYNEQAEEALVGAFFLDEQLIKECTIKPEQLYSSRLRQIFSAIRSLDEKGKPIDIISIIEELGLDRLQEVGGVSYLNQLAGSVPTTANFHFYEKLVKEYDQKRKTIHIAEKMMDQAWWGEIGQTLKEGIHDLMAIQDEEAMDDDGNIQQSLVNLYEYCEQDHGEMVGIPSGFSDLDKLTGGFRDSDLVIIGARPSMGKTAFALNLAVQAAVKDVSVIFSLEMPKIQLLKRMAGLIGRIDSLKMQNPRKEFQEEDWDRFSTAIGDLSNRNLYIFDKAGMDVPYIWSTVRKLRREYGEQKRMLVVIDYLQLIQGDRKYHKTREAEISEISRALKTMARELKITVIALSQLSRGVESRKDKRPILSDLRESGQIEQDADLIAFLYRDDYYSNQTPKKNRIELILAKHRNGPIGTIELGFRKEYGLFLNL</sequence>
<accession>A0ABS8QIF6</accession>
<dbReference type="CDD" id="cd00984">
    <property type="entry name" value="DnaB_C"/>
    <property type="match status" value="1"/>
</dbReference>
<proteinExistence type="inferred from homology"/>
<keyword evidence="4 12" id="KW-0547">Nucleotide-binding</keyword>